<evidence type="ECO:0000256" key="1">
    <source>
        <dbReference type="ARBA" id="ARBA00022741"/>
    </source>
</evidence>
<keyword evidence="3" id="KW-0067">ATP-binding</keyword>
<dbReference type="EMBL" id="FOCQ01000007">
    <property type="protein sequence ID" value="SEN22726.1"/>
    <property type="molecule type" value="Genomic_DNA"/>
</dbReference>
<dbReference type="SUPFAM" id="SSF50891">
    <property type="entry name" value="Cyclophilin-like"/>
    <property type="match status" value="1"/>
</dbReference>
<dbReference type="RefSeq" id="WP_089968006.1">
    <property type="nucleotide sequence ID" value="NZ_FOCQ01000007.1"/>
</dbReference>
<dbReference type="GO" id="GO:0005524">
    <property type="term" value="F:ATP binding"/>
    <property type="evidence" value="ECO:0007669"/>
    <property type="project" value="UniProtKB-KW"/>
</dbReference>
<dbReference type="InterPro" id="IPR052708">
    <property type="entry name" value="PxpC"/>
</dbReference>
<protein>
    <submittedName>
        <fullName evidence="5">Antagonist of KipI</fullName>
    </submittedName>
</protein>
<dbReference type="PANTHER" id="PTHR43309:SF5">
    <property type="entry name" value="5-OXOPROLINASE SUBUNIT C"/>
    <property type="match status" value="1"/>
</dbReference>
<organism evidence="5 6">
    <name type="scientific">Lihuaxuella thermophila</name>
    <dbReference type="NCBI Taxonomy" id="1173111"/>
    <lineage>
        <taxon>Bacteria</taxon>
        <taxon>Bacillati</taxon>
        <taxon>Bacillota</taxon>
        <taxon>Bacilli</taxon>
        <taxon>Bacillales</taxon>
        <taxon>Thermoactinomycetaceae</taxon>
        <taxon>Lihuaxuella</taxon>
    </lineage>
</organism>
<dbReference type="NCBIfam" id="TIGR00724">
    <property type="entry name" value="urea_amlyse_rel"/>
    <property type="match status" value="1"/>
</dbReference>
<gene>
    <name evidence="5" type="ORF">SAMN05444955_107160</name>
</gene>
<evidence type="ECO:0000256" key="3">
    <source>
        <dbReference type="ARBA" id="ARBA00022840"/>
    </source>
</evidence>
<evidence type="ECO:0000256" key="2">
    <source>
        <dbReference type="ARBA" id="ARBA00022801"/>
    </source>
</evidence>
<proteinExistence type="predicted"/>
<dbReference type="Proteomes" id="UP000199695">
    <property type="component" value="Unassembled WGS sequence"/>
</dbReference>
<keyword evidence="2" id="KW-0378">Hydrolase</keyword>
<dbReference type="PANTHER" id="PTHR43309">
    <property type="entry name" value="5-OXOPROLINASE SUBUNIT C"/>
    <property type="match status" value="1"/>
</dbReference>
<dbReference type="STRING" id="1173111.SAMN05444955_107160"/>
<dbReference type="InterPro" id="IPR029000">
    <property type="entry name" value="Cyclophilin-like_dom_sf"/>
</dbReference>
<dbReference type="OrthoDB" id="9782422at2"/>
<dbReference type="GO" id="GO:0016787">
    <property type="term" value="F:hydrolase activity"/>
    <property type="evidence" value="ECO:0007669"/>
    <property type="project" value="UniProtKB-KW"/>
</dbReference>
<dbReference type="InterPro" id="IPR003778">
    <property type="entry name" value="CT_A_B"/>
</dbReference>
<reference evidence="5 6" key="1">
    <citation type="submission" date="2016-10" db="EMBL/GenBank/DDBJ databases">
        <authorList>
            <person name="de Groot N.N."/>
        </authorList>
    </citation>
    <scope>NUCLEOTIDE SEQUENCE [LARGE SCALE GENOMIC DNA]</scope>
    <source>
        <strain evidence="5 6">DSM 46701</strain>
    </source>
</reference>
<dbReference type="AlphaFoldDB" id="A0A1H8ETM3"/>
<accession>A0A1H8ETM3</accession>
<evidence type="ECO:0000313" key="5">
    <source>
        <dbReference type="EMBL" id="SEN22726.1"/>
    </source>
</evidence>
<keyword evidence="1" id="KW-0547">Nucleotide-binding</keyword>
<name>A0A1H8ETM3_9BACL</name>
<feature type="domain" description="Carboxyltransferase" evidence="4">
    <location>
        <begin position="24"/>
        <end position="322"/>
    </location>
</feature>
<keyword evidence="6" id="KW-1185">Reference proteome</keyword>
<dbReference type="Gene3D" id="2.40.100.10">
    <property type="entry name" value="Cyclophilin-like"/>
    <property type="match status" value="1"/>
</dbReference>
<dbReference type="SMART" id="SM00797">
    <property type="entry name" value="AHS2"/>
    <property type="match status" value="1"/>
</dbReference>
<dbReference type="Pfam" id="PF02626">
    <property type="entry name" value="CT_A_B"/>
    <property type="match status" value="1"/>
</dbReference>
<sequence length="334" mass="36655">MSLKVIRAGLLTTIQDLGRFGMQKHGVIVSGAMDPFALRIGNLLVGNEEGEAALEMTMLGPSLLFQRDSFIAICGGDLSPRLNGEKIPGWRPVFVRRGSILEFGAPVSGCRAYLTVAGGFDIPLVMESRSTYLRAGIGGFQGRALKEGDVLNLRTPSEQVIKRMRHRSEAAGSRSFLVSEWSVSSGFLADYRKKNPVIRALPGGQWNRFTSDSREKFFSQEFQVTGQSDRMGYRLEGPKLSLSGPLELISEAVSNGTIQVPPSGNPIILLADRQTTGGYPKIAQIASVDLPLIAQVKPGEKIRFQPVTLEEAQELYRKREMEIEMLKQSIALKT</sequence>
<evidence type="ECO:0000259" key="4">
    <source>
        <dbReference type="SMART" id="SM00797"/>
    </source>
</evidence>
<evidence type="ECO:0000313" key="6">
    <source>
        <dbReference type="Proteomes" id="UP000199695"/>
    </source>
</evidence>